<gene>
    <name evidence="2" type="ORF">CSUI_011120</name>
</gene>
<feature type="region of interest" description="Disordered" evidence="1">
    <location>
        <begin position="1"/>
        <end position="27"/>
    </location>
</feature>
<evidence type="ECO:0000313" key="3">
    <source>
        <dbReference type="Proteomes" id="UP000221165"/>
    </source>
</evidence>
<name>A0A2C6KCM6_9APIC</name>
<proteinExistence type="predicted"/>
<evidence type="ECO:0000313" key="2">
    <source>
        <dbReference type="EMBL" id="PHJ15069.1"/>
    </source>
</evidence>
<dbReference type="GeneID" id="94434432"/>
<feature type="region of interest" description="Disordered" evidence="1">
    <location>
        <begin position="151"/>
        <end position="210"/>
    </location>
</feature>
<accession>A0A2C6KCM6</accession>
<feature type="non-terminal residue" evidence="2">
    <location>
        <position position="266"/>
    </location>
</feature>
<dbReference type="RefSeq" id="XP_067916803.1">
    <property type="nucleotide sequence ID" value="XM_068071221.1"/>
</dbReference>
<organism evidence="2 3">
    <name type="scientific">Cystoisospora suis</name>
    <dbReference type="NCBI Taxonomy" id="483139"/>
    <lineage>
        <taxon>Eukaryota</taxon>
        <taxon>Sar</taxon>
        <taxon>Alveolata</taxon>
        <taxon>Apicomplexa</taxon>
        <taxon>Conoidasida</taxon>
        <taxon>Coccidia</taxon>
        <taxon>Eucoccidiorida</taxon>
        <taxon>Eimeriorina</taxon>
        <taxon>Sarcocystidae</taxon>
        <taxon>Cystoisospora</taxon>
    </lineage>
</organism>
<feature type="compositionally biased region" description="Polar residues" evidence="1">
    <location>
        <begin position="158"/>
        <end position="167"/>
    </location>
</feature>
<evidence type="ECO:0000256" key="1">
    <source>
        <dbReference type="SAM" id="MobiDB-lite"/>
    </source>
</evidence>
<dbReference type="Proteomes" id="UP000221165">
    <property type="component" value="Unassembled WGS sequence"/>
</dbReference>
<dbReference type="EMBL" id="MIGC01009785">
    <property type="protein sequence ID" value="PHJ15069.1"/>
    <property type="molecule type" value="Genomic_DNA"/>
</dbReference>
<comment type="caution">
    <text evidence="2">The sequence shown here is derived from an EMBL/GenBank/DDBJ whole genome shotgun (WGS) entry which is preliminary data.</text>
</comment>
<feature type="compositionally biased region" description="Acidic residues" evidence="1">
    <location>
        <begin position="1"/>
        <end position="11"/>
    </location>
</feature>
<sequence>MTDVKGEEEEERMGKEEEGEQEKAVGVFDEAQEELESMRPIDRISFIKAILSHATPTSQFLSSSSLLPLEDLQNFYAALGIANLQLRRFNQALRCWAEAMQACCPLTRRFCCFECGSYSPFSSSRRNSLLFAKEKPSKHKRERRCLLPSERRKRKNESTLVSETSLQRKAICSRQDEEEEEEEGEEEEKKEEGEREEEANEEEEEERSLCECGYRMSLKEMRESLEEVFGTAELSSAQRQLLLSPVDLRAPSQETQEDHDESKDLK</sequence>
<reference evidence="2 3" key="1">
    <citation type="journal article" date="2017" name="Int. J. Parasitol.">
        <title>The genome of the protozoan parasite Cystoisospora suis and a reverse vaccinology approach to identify vaccine candidates.</title>
        <authorList>
            <person name="Palmieri N."/>
            <person name="Shrestha A."/>
            <person name="Ruttkowski B."/>
            <person name="Beck T."/>
            <person name="Vogl C."/>
            <person name="Tomley F."/>
            <person name="Blake D.P."/>
            <person name="Joachim A."/>
        </authorList>
    </citation>
    <scope>NUCLEOTIDE SEQUENCE [LARGE SCALE GENOMIC DNA]</scope>
    <source>
        <strain evidence="2 3">Wien I</strain>
    </source>
</reference>
<protein>
    <submittedName>
        <fullName evidence="2">Uncharacterized protein</fullName>
    </submittedName>
</protein>
<dbReference type="VEuPathDB" id="ToxoDB:CSUI_011120"/>
<feature type="region of interest" description="Disordered" evidence="1">
    <location>
        <begin position="245"/>
        <end position="266"/>
    </location>
</feature>
<keyword evidence="3" id="KW-1185">Reference proteome</keyword>
<feature type="compositionally biased region" description="Acidic residues" evidence="1">
    <location>
        <begin position="176"/>
        <end position="206"/>
    </location>
</feature>
<dbReference type="AlphaFoldDB" id="A0A2C6KCM6"/>